<protein>
    <submittedName>
        <fullName evidence="1">Uncharacterized protein</fullName>
    </submittedName>
</protein>
<proteinExistence type="predicted"/>
<organism evidence="1 2">
    <name type="scientific">Thermothelomyces thermophilus (strain ATCC 42464 / BCRC 31852 / DSM 1799)</name>
    <name type="common">Sporotrichum thermophile</name>
    <dbReference type="NCBI Taxonomy" id="573729"/>
    <lineage>
        <taxon>Eukaryota</taxon>
        <taxon>Fungi</taxon>
        <taxon>Dikarya</taxon>
        <taxon>Ascomycota</taxon>
        <taxon>Pezizomycotina</taxon>
        <taxon>Sordariomycetes</taxon>
        <taxon>Sordariomycetidae</taxon>
        <taxon>Sordariales</taxon>
        <taxon>Chaetomiaceae</taxon>
        <taxon>Thermothelomyces</taxon>
    </lineage>
</organism>
<evidence type="ECO:0000313" key="1">
    <source>
        <dbReference type="EMBL" id="AEO62003.1"/>
    </source>
</evidence>
<dbReference type="KEGG" id="mtm:MYCTH_2312881"/>
<dbReference type="EMBL" id="CP003008">
    <property type="protein sequence ID" value="AEO62003.1"/>
    <property type="molecule type" value="Genomic_DNA"/>
</dbReference>
<dbReference type="VEuPathDB" id="FungiDB:MYCTH_2312881"/>
<reference evidence="1 2" key="1">
    <citation type="journal article" date="2011" name="Nat. Biotechnol.">
        <title>Comparative genomic analysis of the thermophilic biomass-degrading fungi Myceliophthora thermophila and Thielavia terrestris.</title>
        <authorList>
            <person name="Berka R.M."/>
            <person name="Grigoriev I.V."/>
            <person name="Otillar R."/>
            <person name="Salamov A."/>
            <person name="Grimwood J."/>
            <person name="Reid I."/>
            <person name="Ishmael N."/>
            <person name="John T."/>
            <person name="Darmond C."/>
            <person name="Moisan M.-C."/>
            <person name="Henrissat B."/>
            <person name="Coutinho P.M."/>
            <person name="Lombard V."/>
            <person name="Natvig D.O."/>
            <person name="Lindquist E."/>
            <person name="Schmutz J."/>
            <person name="Lucas S."/>
            <person name="Harris P."/>
            <person name="Powlowski J."/>
            <person name="Bellemare A."/>
            <person name="Taylor D."/>
            <person name="Butler G."/>
            <person name="de Vries R.P."/>
            <person name="Allijn I.E."/>
            <person name="van den Brink J."/>
            <person name="Ushinsky S."/>
            <person name="Storms R."/>
            <person name="Powell A.J."/>
            <person name="Paulsen I.T."/>
            <person name="Elbourne L.D.H."/>
            <person name="Baker S.E."/>
            <person name="Magnuson J."/>
            <person name="LaBoissiere S."/>
            <person name="Clutterbuck A.J."/>
            <person name="Martinez D."/>
            <person name="Wogulis M."/>
            <person name="de Leon A.L."/>
            <person name="Rey M.W."/>
            <person name="Tsang A."/>
        </authorList>
    </citation>
    <scope>NUCLEOTIDE SEQUENCE [LARGE SCALE GENOMIC DNA]</scope>
    <source>
        <strain evidence="2">ATCC 42464 / BCRC 31852 / DSM 1799</strain>
    </source>
</reference>
<gene>
    <name evidence="1" type="ORF">MYCTH_2312881</name>
</gene>
<keyword evidence="2" id="KW-1185">Reference proteome</keyword>
<evidence type="ECO:0000313" key="2">
    <source>
        <dbReference type="Proteomes" id="UP000007322"/>
    </source>
</evidence>
<dbReference type="HOGENOM" id="CLU_3034041_0_0_1"/>
<dbReference type="InParanoid" id="G2QND0"/>
<dbReference type="OrthoDB" id="4589080at2759"/>
<dbReference type="GeneID" id="11510125"/>
<dbReference type="RefSeq" id="XP_003667248.1">
    <property type="nucleotide sequence ID" value="XM_003667200.1"/>
</dbReference>
<name>G2QND0_THET4</name>
<accession>G2QND0</accession>
<dbReference type="Proteomes" id="UP000007322">
    <property type="component" value="Chromosome 7"/>
</dbReference>
<sequence>MVQYLAQPAAEDGSMYGRLAEQPLAGDPAGRVGHYEARAEHEINRFDTRFQPSRQ</sequence>
<dbReference type="AlphaFoldDB" id="G2QND0"/>